<protein>
    <submittedName>
        <fullName evidence="1">Uncharacterized protein</fullName>
    </submittedName>
</protein>
<sequence>MFSALKGRITGDMSFLTGASGGMQGTTTNGSKFILSLLDSQGKVNLLNSANVTTMSGQPVPLQVANTRGYVSTIGST</sequence>
<proteinExistence type="predicted"/>
<keyword evidence="2" id="KW-1185">Reference proteome</keyword>
<feature type="non-terminal residue" evidence="1">
    <location>
        <position position="77"/>
    </location>
</feature>
<evidence type="ECO:0000313" key="2">
    <source>
        <dbReference type="Proteomes" id="UP000479000"/>
    </source>
</evidence>
<dbReference type="AlphaFoldDB" id="A0A6H5G6M2"/>
<accession>A0A6H5G6M2</accession>
<reference evidence="1 2" key="1">
    <citation type="submission" date="2020-02" db="EMBL/GenBank/DDBJ databases">
        <authorList>
            <person name="Ferguson B K."/>
        </authorList>
    </citation>
    <scope>NUCLEOTIDE SEQUENCE [LARGE SCALE GENOMIC DNA]</scope>
</reference>
<gene>
    <name evidence="1" type="ORF">NTEN_LOCUS4510</name>
</gene>
<dbReference type="Proteomes" id="UP000479000">
    <property type="component" value="Unassembled WGS sequence"/>
</dbReference>
<dbReference type="EMBL" id="CADCXU010006689">
    <property type="protein sequence ID" value="CAA9998227.1"/>
    <property type="molecule type" value="Genomic_DNA"/>
</dbReference>
<organism evidence="1 2">
    <name type="scientific">Nesidiocoris tenuis</name>
    <dbReference type="NCBI Taxonomy" id="355587"/>
    <lineage>
        <taxon>Eukaryota</taxon>
        <taxon>Metazoa</taxon>
        <taxon>Ecdysozoa</taxon>
        <taxon>Arthropoda</taxon>
        <taxon>Hexapoda</taxon>
        <taxon>Insecta</taxon>
        <taxon>Pterygota</taxon>
        <taxon>Neoptera</taxon>
        <taxon>Paraneoptera</taxon>
        <taxon>Hemiptera</taxon>
        <taxon>Heteroptera</taxon>
        <taxon>Panheteroptera</taxon>
        <taxon>Cimicomorpha</taxon>
        <taxon>Miridae</taxon>
        <taxon>Dicyphina</taxon>
        <taxon>Nesidiocoris</taxon>
    </lineage>
</organism>
<evidence type="ECO:0000313" key="1">
    <source>
        <dbReference type="EMBL" id="CAA9998227.1"/>
    </source>
</evidence>
<name>A0A6H5G6M2_9HEMI</name>